<dbReference type="SUPFAM" id="SSF47769">
    <property type="entry name" value="SAM/Pointed domain"/>
    <property type="match status" value="1"/>
</dbReference>
<dbReference type="InterPro" id="IPR001660">
    <property type="entry name" value="SAM"/>
</dbReference>
<keyword evidence="3" id="KW-1185">Reference proteome</keyword>
<dbReference type="AlphaFoldDB" id="A0ABD3AGV2"/>
<dbReference type="Gene3D" id="1.10.150.50">
    <property type="entry name" value="Transcription Factor, Ets-1"/>
    <property type="match status" value="1"/>
</dbReference>
<evidence type="ECO:0000313" key="2">
    <source>
        <dbReference type="EMBL" id="KAL3528918.1"/>
    </source>
</evidence>
<dbReference type="PANTHER" id="PTHR33915">
    <property type="entry name" value="OSJNBA0033G05.11 PROTEIN"/>
    <property type="match status" value="1"/>
</dbReference>
<proteinExistence type="predicted"/>
<name>A0ABD3AGV2_9GENT</name>
<feature type="domain" description="SAM" evidence="1">
    <location>
        <begin position="19"/>
        <end position="58"/>
    </location>
</feature>
<evidence type="ECO:0000313" key="3">
    <source>
        <dbReference type="Proteomes" id="UP001630127"/>
    </source>
</evidence>
<gene>
    <name evidence="2" type="ORF">ACH5RR_008240</name>
</gene>
<comment type="caution">
    <text evidence="2">The sequence shown here is derived from an EMBL/GenBank/DDBJ whole genome shotgun (WGS) entry which is preliminary data.</text>
</comment>
<sequence>MDWFSWLSKASLDPSTAYDYALAFAQNELEQDDIVYFNHEFLQSMGISVAKHRLEILKLARKDKTKSQHPMFWLHIAVKQAKSYVAKHICSRVNRDNSSALTIMPKGSYSSRWKAALLKRNRRLIQTSKLNSKPMLITNGQEILMLTNGSPVESISSSSCSSSPDVQDFCNNEKVANNEYWLNNNVEELKWETMFQDLKPT</sequence>
<dbReference type="PANTHER" id="PTHR33915:SF1">
    <property type="entry name" value="OS04G0644100 PROTEIN"/>
    <property type="match status" value="1"/>
</dbReference>
<dbReference type="InterPro" id="IPR013761">
    <property type="entry name" value="SAM/pointed_sf"/>
</dbReference>
<dbReference type="Pfam" id="PF07647">
    <property type="entry name" value="SAM_2"/>
    <property type="match status" value="1"/>
</dbReference>
<reference evidence="2 3" key="1">
    <citation type="submission" date="2024-11" db="EMBL/GenBank/DDBJ databases">
        <title>A near-complete genome assembly of Cinchona calisaya.</title>
        <authorList>
            <person name="Lian D.C."/>
            <person name="Zhao X.W."/>
            <person name="Wei L."/>
        </authorList>
    </citation>
    <scope>NUCLEOTIDE SEQUENCE [LARGE SCALE GENOMIC DNA]</scope>
    <source>
        <tissue evidence="2">Nenye</tissue>
    </source>
</reference>
<protein>
    <recommendedName>
        <fullName evidence="1">SAM domain-containing protein</fullName>
    </recommendedName>
</protein>
<organism evidence="2 3">
    <name type="scientific">Cinchona calisaya</name>
    <dbReference type="NCBI Taxonomy" id="153742"/>
    <lineage>
        <taxon>Eukaryota</taxon>
        <taxon>Viridiplantae</taxon>
        <taxon>Streptophyta</taxon>
        <taxon>Embryophyta</taxon>
        <taxon>Tracheophyta</taxon>
        <taxon>Spermatophyta</taxon>
        <taxon>Magnoliopsida</taxon>
        <taxon>eudicotyledons</taxon>
        <taxon>Gunneridae</taxon>
        <taxon>Pentapetalae</taxon>
        <taxon>asterids</taxon>
        <taxon>lamiids</taxon>
        <taxon>Gentianales</taxon>
        <taxon>Rubiaceae</taxon>
        <taxon>Cinchonoideae</taxon>
        <taxon>Cinchoneae</taxon>
        <taxon>Cinchona</taxon>
    </lineage>
</organism>
<dbReference type="CDD" id="cd09487">
    <property type="entry name" value="SAM_superfamily"/>
    <property type="match status" value="1"/>
</dbReference>
<evidence type="ECO:0000259" key="1">
    <source>
        <dbReference type="Pfam" id="PF07647"/>
    </source>
</evidence>
<accession>A0ABD3AGV2</accession>
<dbReference type="EMBL" id="JBJUIK010000004">
    <property type="protein sequence ID" value="KAL3528918.1"/>
    <property type="molecule type" value="Genomic_DNA"/>
</dbReference>
<dbReference type="Proteomes" id="UP001630127">
    <property type="component" value="Unassembled WGS sequence"/>
</dbReference>